<dbReference type="InterPro" id="IPR012413">
    <property type="entry name" value="BA14K"/>
</dbReference>
<feature type="chain" id="PRO_5011614293" description="Lectin-like protein BA14k" evidence="7">
    <location>
        <begin position="32"/>
        <end position="173"/>
    </location>
</feature>
<proteinExistence type="inferred from homology"/>
<evidence type="ECO:0000256" key="6">
    <source>
        <dbReference type="ARBA" id="ARBA00025321"/>
    </source>
</evidence>
<reference evidence="9" key="1">
    <citation type="submission" date="2016-10" db="EMBL/GenBank/DDBJ databases">
        <authorList>
            <person name="Varghese N."/>
            <person name="Submissions S."/>
        </authorList>
    </citation>
    <scope>NUCLEOTIDE SEQUENCE [LARGE SCALE GENOMIC DNA]</scope>
    <source>
        <strain evidence="9">DSM 2698</strain>
    </source>
</reference>
<keyword evidence="4" id="KW-0472">Membrane</keyword>
<dbReference type="Proteomes" id="UP000199347">
    <property type="component" value="Unassembled WGS sequence"/>
</dbReference>
<dbReference type="EMBL" id="FMVW01000008">
    <property type="protein sequence ID" value="SCZ43423.1"/>
    <property type="molecule type" value="Genomic_DNA"/>
</dbReference>
<keyword evidence="4" id="KW-1003">Cell membrane</keyword>
<dbReference type="STRING" id="1120955.SAMN03080610_03052"/>
<comment type="similarity">
    <text evidence="2">Belongs to the BA14k family.</text>
</comment>
<protein>
    <recommendedName>
        <fullName evidence="3">Lectin-like protein BA14k</fullName>
    </recommendedName>
</protein>
<dbReference type="Pfam" id="PF07886">
    <property type="entry name" value="BA14K"/>
    <property type="match status" value="1"/>
</dbReference>
<sequence>MSFFRPTALKTTAAALAVALTALTLPAGAQAGSWESRHWDGHRGYYGDRGWERPRGYYGHRHHHRRDRDDAGAAVAAGVVGLAAGTLLGSALTAPRAAPVYVEPAPVYAAPPPVYVEPAPVYAVPARNPLVVYDSRPAPWTPEWYAYCSSKYRSFDANSGTYQPYNGPRQLCQ</sequence>
<evidence type="ECO:0000313" key="8">
    <source>
        <dbReference type="EMBL" id="SCZ43423.1"/>
    </source>
</evidence>
<keyword evidence="9" id="KW-1185">Reference proteome</keyword>
<dbReference type="AlphaFoldDB" id="A0A1G5P1K8"/>
<keyword evidence="5" id="KW-0430">Lectin</keyword>
<accession>A0A1G5P1K8</accession>
<organism evidence="8 9">
    <name type="scientific">Afifella marina DSM 2698</name>
    <dbReference type="NCBI Taxonomy" id="1120955"/>
    <lineage>
        <taxon>Bacteria</taxon>
        <taxon>Pseudomonadati</taxon>
        <taxon>Pseudomonadota</taxon>
        <taxon>Alphaproteobacteria</taxon>
        <taxon>Hyphomicrobiales</taxon>
        <taxon>Afifellaceae</taxon>
        <taxon>Afifella</taxon>
    </lineage>
</organism>
<gene>
    <name evidence="8" type="ORF">SAMN03080610_03052</name>
</gene>
<feature type="signal peptide" evidence="7">
    <location>
        <begin position="1"/>
        <end position="31"/>
    </location>
</feature>
<evidence type="ECO:0000313" key="9">
    <source>
        <dbReference type="Proteomes" id="UP000199347"/>
    </source>
</evidence>
<evidence type="ECO:0000256" key="3">
    <source>
        <dbReference type="ARBA" id="ARBA00020552"/>
    </source>
</evidence>
<comment type="function">
    <text evidence="6">Has immunoglobulin-binding and hemagglutination properties, and can bind to mannose. Essential for virulence. May be involved in LPS biosynthesis or polysaccharide transport.</text>
</comment>
<dbReference type="OrthoDB" id="7889197at2"/>
<evidence type="ECO:0000256" key="1">
    <source>
        <dbReference type="ARBA" id="ARBA00004167"/>
    </source>
</evidence>
<evidence type="ECO:0000256" key="4">
    <source>
        <dbReference type="ARBA" id="ARBA00022475"/>
    </source>
</evidence>
<name>A0A1G5P1K8_AFIMA</name>
<dbReference type="GO" id="GO:0030246">
    <property type="term" value="F:carbohydrate binding"/>
    <property type="evidence" value="ECO:0007669"/>
    <property type="project" value="UniProtKB-KW"/>
</dbReference>
<dbReference type="InterPro" id="IPR006311">
    <property type="entry name" value="TAT_signal"/>
</dbReference>
<dbReference type="GO" id="GO:0016020">
    <property type="term" value="C:membrane"/>
    <property type="evidence" value="ECO:0007669"/>
    <property type="project" value="UniProtKB-SubCell"/>
</dbReference>
<dbReference type="RefSeq" id="WP_092815135.1">
    <property type="nucleotide sequence ID" value="NZ_FMVW01000008.1"/>
</dbReference>
<keyword evidence="7" id="KW-0732">Signal</keyword>
<dbReference type="PROSITE" id="PS51318">
    <property type="entry name" value="TAT"/>
    <property type="match status" value="1"/>
</dbReference>
<evidence type="ECO:0000256" key="7">
    <source>
        <dbReference type="SAM" id="SignalP"/>
    </source>
</evidence>
<evidence type="ECO:0000256" key="2">
    <source>
        <dbReference type="ARBA" id="ARBA00010270"/>
    </source>
</evidence>
<evidence type="ECO:0000256" key="5">
    <source>
        <dbReference type="ARBA" id="ARBA00022734"/>
    </source>
</evidence>
<comment type="subcellular location">
    <subcellularLocation>
        <location evidence="1">Membrane</location>
        <topology evidence="1">Single-pass membrane protein</topology>
    </subcellularLocation>
</comment>